<proteinExistence type="predicted"/>
<comment type="caution">
    <text evidence="2">The sequence shown here is derived from an EMBL/GenBank/DDBJ whole genome shotgun (WGS) entry which is preliminary data.</text>
</comment>
<evidence type="ECO:0000256" key="1">
    <source>
        <dbReference type="SAM" id="MobiDB-lite"/>
    </source>
</evidence>
<dbReference type="EMBL" id="CM029053">
    <property type="protein sequence ID" value="KAG2547889.1"/>
    <property type="molecule type" value="Genomic_DNA"/>
</dbReference>
<dbReference type="AlphaFoldDB" id="A0A8T0NI27"/>
<feature type="compositionally biased region" description="Basic and acidic residues" evidence="1">
    <location>
        <begin position="17"/>
        <end position="27"/>
    </location>
</feature>
<evidence type="ECO:0000313" key="2">
    <source>
        <dbReference type="EMBL" id="KAG2547889.1"/>
    </source>
</evidence>
<feature type="region of interest" description="Disordered" evidence="1">
    <location>
        <begin position="1"/>
        <end position="64"/>
    </location>
</feature>
<sequence>MQRRRAERPGWPGRAGDQWRAKGESRGQRRSTAGPGPLARSRFCPPPPIQAIDAPHAPPPGLKFPRSAALARAHAGSGVHDVRPACLPGRAARNRCPPGSGAPPAG</sequence>
<organism evidence="2 3">
    <name type="scientific">Panicum virgatum</name>
    <name type="common">Blackwell switchgrass</name>
    <dbReference type="NCBI Taxonomy" id="38727"/>
    <lineage>
        <taxon>Eukaryota</taxon>
        <taxon>Viridiplantae</taxon>
        <taxon>Streptophyta</taxon>
        <taxon>Embryophyta</taxon>
        <taxon>Tracheophyta</taxon>
        <taxon>Spermatophyta</taxon>
        <taxon>Magnoliopsida</taxon>
        <taxon>Liliopsida</taxon>
        <taxon>Poales</taxon>
        <taxon>Poaceae</taxon>
        <taxon>PACMAD clade</taxon>
        <taxon>Panicoideae</taxon>
        <taxon>Panicodae</taxon>
        <taxon>Paniceae</taxon>
        <taxon>Panicinae</taxon>
        <taxon>Panicum</taxon>
        <taxon>Panicum sect. Hiantes</taxon>
    </lineage>
</organism>
<dbReference type="Proteomes" id="UP000823388">
    <property type="component" value="Chromosome 9K"/>
</dbReference>
<reference evidence="2" key="1">
    <citation type="submission" date="2020-05" db="EMBL/GenBank/DDBJ databases">
        <title>WGS assembly of Panicum virgatum.</title>
        <authorList>
            <person name="Lovell J.T."/>
            <person name="Jenkins J."/>
            <person name="Shu S."/>
            <person name="Juenger T.E."/>
            <person name="Schmutz J."/>
        </authorList>
    </citation>
    <scope>NUCLEOTIDE SEQUENCE</scope>
    <source>
        <strain evidence="2">AP13</strain>
    </source>
</reference>
<protein>
    <submittedName>
        <fullName evidence="2">Uncharacterized protein</fullName>
    </submittedName>
</protein>
<gene>
    <name evidence="2" type="ORF">PVAP13_9KG146985</name>
</gene>
<evidence type="ECO:0000313" key="3">
    <source>
        <dbReference type="Proteomes" id="UP000823388"/>
    </source>
</evidence>
<accession>A0A8T0NI27</accession>
<keyword evidence="3" id="KW-1185">Reference proteome</keyword>
<name>A0A8T0NI27_PANVG</name>